<evidence type="ECO:0000256" key="3">
    <source>
        <dbReference type="ARBA" id="ARBA00022475"/>
    </source>
</evidence>
<keyword evidence="3" id="KW-1003">Cell membrane</keyword>
<evidence type="ECO:0000256" key="7">
    <source>
        <dbReference type="ARBA" id="ARBA00022989"/>
    </source>
</evidence>
<keyword evidence="2" id="KW-0813">Transport</keyword>
<dbReference type="SMART" id="SM00382">
    <property type="entry name" value="AAA"/>
    <property type="match status" value="1"/>
</dbReference>
<feature type="domain" description="ABC transporter" evidence="10">
    <location>
        <begin position="314"/>
        <end position="548"/>
    </location>
</feature>
<comment type="subcellular location">
    <subcellularLocation>
        <location evidence="1">Cell membrane</location>
        <topology evidence="1">Multi-pass membrane protein</topology>
    </subcellularLocation>
</comment>
<proteinExistence type="predicted"/>
<dbReference type="Proteomes" id="UP000287352">
    <property type="component" value="Unassembled WGS sequence"/>
</dbReference>
<dbReference type="GO" id="GO:0005524">
    <property type="term" value="F:ATP binding"/>
    <property type="evidence" value="ECO:0007669"/>
    <property type="project" value="UniProtKB-KW"/>
</dbReference>
<dbReference type="Gene3D" id="1.20.1560.10">
    <property type="entry name" value="ABC transporter type 1, transmembrane domain"/>
    <property type="match status" value="1"/>
</dbReference>
<evidence type="ECO:0000256" key="8">
    <source>
        <dbReference type="ARBA" id="ARBA00023136"/>
    </source>
</evidence>
<dbReference type="PROSITE" id="PS50929">
    <property type="entry name" value="ABC_TM1F"/>
    <property type="match status" value="1"/>
</dbReference>
<name>A0A401ZXM5_9CHLR</name>
<keyword evidence="6" id="KW-0067">ATP-binding</keyword>
<dbReference type="FunFam" id="3.40.50.300:FF:000299">
    <property type="entry name" value="ABC transporter ATP-binding protein/permease"/>
    <property type="match status" value="1"/>
</dbReference>
<dbReference type="CDD" id="cd07346">
    <property type="entry name" value="ABC_6TM_exporters"/>
    <property type="match status" value="1"/>
</dbReference>
<feature type="transmembrane region" description="Helical" evidence="9">
    <location>
        <begin position="32"/>
        <end position="56"/>
    </location>
</feature>
<evidence type="ECO:0000313" key="13">
    <source>
        <dbReference type="Proteomes" id="UP000287352"/>
    </source>
</evidence>
<feature type="domain" description="ABC transmembrane type-1" evidence="11">
    <location>
        <begin position="1"/>
        <end position="281"/>
    </location>
</feature>
<comment type="caution">
    <text evidence="12">The sequence shown here is derived from an EMBL/GenBank/DDBJ whole genome shotgun (WGS) entry which is preliminary data.</text>
</comment>
<gene>
    <name evidence="12" type="ORF">KTT_14630</name>
</gene>
<keyword evidence="5" id="KW-0547">Nucleotide-binding</keyword>
<keyword evidence="12" id="KW-0378">Hydrolase</keyword>
<organism evidence="12 13">
    <name type="scientific">Tengunoibacter tsumagoiensis</name>
    <dbReference type="NCBI Taxonomy" id="2014871"/>
    <lineage>
        <taxon>Bacteria</taxon>
        <taxon>Bacillati</taxon>
        <taxon>Chloroflexota</taxon>
        <taxon>Ktedonobacteria</taxon>
        <taxon>Ktedonobacterales</taxon>
        <taxon>Dictyobacteraceae</taxon>
        <taxon>Tengunoibacter</taxon>
    </lineage>
</organism>
<dbReference type="PROSITE" id="PS50893">
    <property type="entry name" value="ABC_TRANSPORTER_2"/>
    <property type="match status" value="1"/>
</dbReference>
<feature type="transmembrane region" description="Helical" evidence="9">
    <location>
        <begin position="113"/>
        <end position="131"/>
    </location>
</feature>
<keyword evidence="8 9" id="KW-0472">Membrane</keyword>
<dbReference type="Pfam" id="PF00005">
    <property type="entry name" value="ABC_tran"/>
    <property type="match status" value="1"/>
</dbReference>
<dbReference type="RefSeq" id="WP_161975324.1">
    <property type="nucleotide sequence ID" value="NZ_BIFR01000001.1"/>
</dbReference>
<dbReference type="Pfam" id="PF00664">
    <property type="entry name" value="ABC_membrane"/>
    <property type="match status" value="1"/>
</dbReference>
<evidence type="ECO:0000256" key="1">
    <source>
        <dbReference type="ARBA" id="ARBA00004651"/>
    </source>
</evidence>
<dbReference type="InterPro" id="IPR003593">
    <property type="entry name" value="AAA+_ATPase"/>
</dbReference>
<dbReference type="Gene3D" id="3.40.50.300">
    <property type="entry name" value="P-loop containing nucleotide triphosphate hydrolases"/>
    <property type="match status" value="1"/>
</dbReference>
<keyword evidence="7 9" id="KW-1133">Transmembrane helix</keyword>
<dbReference type="InterPro" id="IPR027417">
    <property type="entry name" value="P-loop_NTPase"/>
</dbReference>
<dbReference type="InterPro" id="IPR039421">
    <property type="entry name" value="Type_1_exporter"/>
</dbReference>
<evidence type="ECO:0000259" key="10">
    <source>
        <dbReference type="PROSITE" id="PS50893"/>
    </source>
</evidence>
<evidence type="ECO:0000256" key="5">
    <source>
        <dbReference type="ARBA" id="ARBA00022741"/>
    </source>
</evidence>
<keyword evidence="12" id="KW-0347">Helicase</keyword>
<evidence type="ECO:0000313" key="12">
    <source>
        <dbReference type="EMBL" id="GCE11604.1"/>
    </source>
</evidence>
<dbReference type="PANTHER" id="PTHR24221:SF654">
    <property type="entry name" value="ATP-BINDING CASSETTE SUB-FAMILY B MEMBER 6"/>
    <property type="match status" value="1"/>
</dbReference>
<dbReference type="SUPFAM" id="SSF52540">
    <property type="entry name" value="P-loop containing nucleoside triphosphate hydrolases"/>
    <property type="match status" value="1"/>
</dbReference>
<dbReference type="SUPFAM" id="SSF90123">
    <property type="entry name" value="ABC transporter transmembrane region"/>
    <property type="match status" value="1"/>
</dbReference>
<protein>
    <submittedName>
        <fullName evidence="12">Helicase</fullName>
    </submittedName>
</protein>
<dbReference type="EMBL" id="BIFR01000001">
    <property type="protein sequence ID" value="GCE11604.1"/>
    <property type="molecule type" value="Genomic_DNA"/>
</dbReference>
<dbReference type="GO" id="GO:0004386">
    <property type="term" value="F:helicase activity"/>
    <property type="evidence" value="ECO:0007669"/>
    <property type="project" value="UniProtKB-KW"/>
</dbReference>
<dbReference type="InterPro" id="IPR036640">
    <property type="entry name" value="ABC1_TM_sf"/>
</dbReference>
<dbReference type="PANTHER" id="PTHR24221">
    <property type="entry name" value="ATP-BINDING CASSETTE SUB-FAMILY B"/>
    <property type="match status" value="1"/>
</dbReference>
<evidence type="ECO:0000256" key="6">
    <source>
        <dbReference type="ARBA" id="ARBA00022840"/>
    </source>
</evidence>
<dbReference type="GO" id="GO:0016887">
    <property type="term" value="F:ATP hydrolysis activity"/>
    <property type="evidence" value="ECO:0007669"/>
    <property type="project" value="InterPro"/>
</dbReference>
<dbReference type="GO" id="GO:0140359">
    <property type="term" value="F:ABC-type transporter activity"/>
    <property type="evidence" value="ECO:0007669"/>
    <property type="project" value="InterPro"/>
</dbReference>
<reference evidence="13" key="1">
    <citation type="submission" date="2018-12" db="EMBL/GenBank/DDBJ databases">
        <title>Tengunoibacter tsumagoiensis gen. nov., sp. nov., Dictyobacter kobayashii sp. nov., D. alpinus sp. nov., and D. joshuensis sp. nov. and description of Dictyobacteraceae fam. nov. within the order Ktedonobacterales isolated from Tengu-no-mugimeshi.</title>
        <authorList>
            <person name="Wang C.M."/>
            <person name="Zheng Y."/>
            <person name="Sakai Y."/>
            <person name="Toyoda A."/>
            <person name="Minakuchi Y."/>
            <person name="Abe K."/>
            <person name="Yokota A."/>
            <person name="Yabe S."/>
        </authorList>
    </citation>
    <scope>NUCLEOTIDE SEQUENCE [LARGE SCALE GENOMIC DNA]</scope>
    <source>
        <strain evidence="13">Uno3</strain>
    </source>
</reference>
<dbReference type="GO" id="GO:0005886">
    <property type="term" value="C:plasma membrane"/>
    <property type="evidence" value="ECO:0007669"/>
    <property type="project" value="UniProtKB-SubCell"/>
</dbReference>
<keyword evidence="4 9" id="KW-0812">Transmembrane</keyword>
<dbReference type="InterPro" id="IPR011527">
    <property type="entry name" value="ABC1_TM_dom"/>
</dbReference>
<feature type="transmembrane region" description="Helical" evidence="9">
    <location>
        <begin position="137"/>
        <end position="156"/>
    </location>
</feature>
<feature type="transmembrane region" description="Helical" evidence="9">
    <location>
        <begin position="228"/>
        <end position="261"/>
    </location>
</feature>
<dbReference type="GO" id="GO:0034040">
    <property type="term" value="F:ATPase-coupled lipid transmembrane transporter activity"/>
    <property type="evidence" value="ECO:0007669"/>
    <property type="project" value="TreeGrafter"/>
</dbReference>
<dbReference type="InterPro" id="IPR003439">
    <property type="entry name" value="ABC_transporter-like_ATP-bd"/>
</dbReference>
<sequence length="559" mass="62078">MILFLFTSIGLQLLNPQILRVFIDTAQRNTDIWVLTRIGCIFLAVAIGGRIVAAFANYWSQNVSLYATNLLRADLAEHCLRLDRSFYMKYSPGELIERVDGDINGLSSFFSQFVVRILGSGLFIVGILVLVTWQYPWIGMVLIVYMLLGLTLFTRLQKVGKSAYKNSRQAKANMSGFWGEALGSLEDMAVNGGANYILHRYFTLQRQERKADVRSEVYWSSYEGICELFFTSCTVLVLVMAAYLFTQGVLSIGAIVLLLSYATQLLTNTFDITDQLDTLQRATASIERINELYHTKSKVQDGPGVDFPAGPLAITFEDVSFEYEPDQPVLQHLSFSAKPGELIGVIGRTGSGKTTIARLLLRFYDPTSGVIKLGAQNVCDAHIDDLRERIGIVTQDVQLLQASLRDNITLFDPSIDDTRILEAIYALGLETWLDALPAGLDTKLSSDGMGVSAGEAQLLACVRVFLRDPQLLIFDEATSRLDPATEELVTHAMLRLFDNRTGIVIAHRLATIAHVHHIMVLHAGQIVEFGPRSELAASSTSRYAQLLHMMDSDSEEVLL</sequence>
<evidence type="ECO:0000256" key="9">
    <source>
        <dbReference type="SAM" id="Phobius"/>
    </source>
</evidence>
<dbReference type="AlphaFoldDB" id="A0A401ZXM5"/>
<evidence type="ECO:0000259" key="11">
    <source>
        <dbReference type="PROSITE" id="PS50929"/>
    </source>
</evidence>
<keyword evidence="13" id="KW-1185">Reference proteome</keyword>
<evidence type="ECO:0000256" key="4">
    <source>
        <dbReference type="ARBA" id="ARBA00022692"/>
    </source>
</evidence>
<evidence type="ECO:0000256" key="2">
    <source>
        <dbReference type="ARBA" id="ARBA00022448"/>
    </source>
</evidence>
<accession>A0A401ZXM5</accession>